<dbReference type="RefSeq" id="WP_058523209.1">
    <property type="nucleotide sequence ID" value="NZ_CAAAHV010000008.1"/>
</dbReference>
<accession>A0A378IAU4</accession>
<dbReference type="Proteomes" id="UP000054735">
    <property type="component" value="Unassembled WGS sequence"/>
</dbReference>
<protein>
    <submittedName>
        <fullName evidence="2">Uncharacterized protein</fullName>
    </submittedName>
</protein>
<keyword evidence="3" id="KW-1185">Reference proteome</keyword>
<evidence type="ECO:0000313" key="3">
    <source>
        <dbReference type="Proteomes" id="UP000054735"/>
    </source>
</evidence>
<name>A0A378IAU4_9GAMM</name>
<reference evidence="1 3" key="1">
    <citation type="submission" date="2015-11" db="EMBL/GenBank/DDBJ databases">
        <title>Genomic analysis of 38 Legionella species identifies large and diverse effector repertoires.</title>
        <authorList>
            <person name="Burstein D."/>
            <person name="Amaro F."/>
            <person name="Zusman T."/>
            <person name="Lifshitz Z."/>
            <person name="Cohen O."/>
            <person name="Gilbert J.A."/>
            <person name="Pupko T."/>
            <person name="Shuman H.A."/>
            <person name="Segal G."/>
        </authorList>
    </citation>
    <scope>NUCLEOTIDE SEQUENCE [LARGE SCALE GENOMIC DNA]</scope>
    <source>
        <strain evidence="1 3">CDC#1407-AL-14</strain>
    </source>
</reference>
<reference evidence="2 4" key="2">
    <citation type="submission" date="2018-06" db="EMBL/GenBank/DDBJ databases">
        <authorList>
            <consortium name="Pathogen Informatics"/>
            <person name="Doyle S."/>
        </authorList>
    </citation>
    <scope>NUCLEOTIDE SEQUENCE [LARGE SCALE GENOMIC DNA]</scope>
    <source>
        <strain evidence="2 4">NCTC12437</strain>
    </source>
</reference>
<dbReference type="Proteomes" id="UP000255066">
    <property type="component" value="Unassembled WGS sequence"/>
</dbReference>
<dbReference type="EMBL" id="UGNW01000001">
    <property type="protein sequence ID" value="STX32358.1"/>
    <property type="molecule type" value="Genomic_DNA"/>
</dbReference>
<dbReference type="AlphaFoldDB" id="A0A378IAU4"/>
<evidence type="ECO:0000313" key="1">
    <source>
        <dbReference type="EMBL" id="KTC73065.1"/>
    </source>
</evidence>
<sequence>MITVKQLKDLVHVYQKKAVDFSLEIDAEILEIIRIESDYTFSLFAQFIDKDDDSVLSASTVKEIRDYFKTRWKVLKNNNLAYTRFPFLPVNQFCLKVAEGIARPGEAVCTILMPSLLGLNRLASSLKFETEDDGHFKLEDYIVNQDYTKLIPIREIFEYAALNSDYVLPDFQPADAQLKYQLGGRDFVNLEEVTGEASQRFIRTLKQHHTRRYDNNSLGFAIKRLATELRKSSKSDAGNEQLADNKALGDAVHVFHNLWSELSPDLSLPQETNAAPIEILVKDLKLKSYGYGQATLESYLLCLFFHLKIELTEEEVSRVLAENIFPCTHQISDTLVEYLNQYPALFNISIQKEDQQQDSLPAMDTLLPDVLNALAKRPPMLDGDDSEFHEKFIGLVLKTSPYNLNLAADFIAPCIKRYGSIRNLNGLRGIITKVAARIADSCLRDMPYETNLHRLLPFFTGIQQQLILDTHFEKLTQEYNSKSKFKLLTKALHPEVASGMRKKYAQQLAPGVLSCEDLVALLNKVSAEVIDEVLNFIKPRLYEWLSPKNCHTIQQLLSSSKLYTLLAEQIETHTTSFETWKKHYLAWQNYIELQSLLIKLLFLKYSEQVKDSDTLFPLVQASQGGFKLLLIKKFSGVICNQTLFALYLGEISEFHHDNYLELVEWESWINSLSELKEFASLFPSLKLRITILSRFTSAQLKCSEEEFSALRESQYTPEDLELIKQFDSEAAIARLEVYLRANSERAHSFMRFLTHRRLGEERMQMAEDLILKLRSDCSPFEKINALRECEIQIKNNSHGTLRGASGSHLYSIICGLLKKPLSEEVDEPRFYPMSIG</sequence>
<evidence type="ECO:0000313" key="4">
    <source>
        <dbReference type="Proteomes" id="UP000255066"/>
    </source>
</evidence>
<evidence type="ECO:0000313" key="2">
    <source>
        <dbReference type="EMBL" id="STX32358.1"/>
    </source>
</evidence>
<proteinExistence type="predicted"/>
<dbReference type="EMBL" id="LNXT01000014">
    <property type="protein sequence ID" value="KTC73065.1"/>
    <property type="molecule type" value="Genomic_DNA"/>
</dbReference>
<gene>
    <name evidence="1" type="ORF">Lbir_1117</name>
    <name evidence="2" type="ORF">NCTC12437_02143</name>
</gene>
<dbReference type="OrthoDB" id="5653237at2"/>
<organism evidence="2 4">
    <name type="scientific">Legionella birminghamensis</name>
    <dbReference type="NCBI Taxonomy" id="28083"/>
    <lineage>
        <taxon>Bacteria</taxon>
        <taxon>Pseudomonadati</taxon>
        <taxon>Pseudomonadota</taxon>
        <taxon>Gammaproteobacteria</taxon>
        <taxon>Legionellales</taxon>
        <taxon>Legionellaceae</taxon>
        <taxon>Legionella</taxon>
    </lineage>
</organism>